<dbReference type="Proteomes" id="UP000254337">
    <property type="component" value="Chromosome"/>
</dbReference>
<dbReference type="InterPro" id="IPR005471">
    <property type="entry name" value="Tscrpt_reg_IclR_N"/>
</dbReference>
<dbReference type="PROSITE" id="PS51077">
    <property type="entry name" value="HTH_ICLR"/>
    <property type="match status" value="1"/>
</dbReference>
<dbReference type="AlphaFoldDB" id="A0A346AXJ8"/>
<proteinExistence type="predicted"/>
<dbReference type="PANTHER" id="PTHR30136">
    <property type="entry name" value="HELIX-TURN-HELIX TRANSCRIPTIONAL REGULATOR, ICLR FAMILY"/>
    <property type="match status" value="1"/>
</dbReference>
<dbReference type="SUPFAM" id="SSF55781">
    <property type="entry name" value="GAF domain-like"/>
    <property type="match status" value="1"/>
</dbReference>
<gene>
    <name evidence="6" type="ORF">DKB62_02830</name>
</gene>
<keyword evidence="1" id="KW-0805">Transcription regulation</keyword>
<keyword evidence="2" id="KW-0238">DNA-binding</keyword>
<evidence type="ECO:0000256" key="3">
    <source>
        <dbReference type="ARBA" id="ARBA00023163"/>
    </source>
</evidence>
<dbReference type="InterPro" id="IPR036388">
    <property type="entry name" value="WH-like_DNA-bd_sf"/>
</dbReference>
<dbReference type="RefSeq" id="WP_107196457.1">
    <property type="nucleotide sequence ID" value="NZ_CALYAU010000002.1"/>
</dbReference>
<dbReference type="InterPro" id="IPR050707">
    <property type="entry name" value="HTH_MetabolicPath_Reg"/>
</dbReference>
<protein>
    <submittedName>
        <fullName evidence="6">IclR family transcriptional regulator</fullName>
    </submittedName>
</protein>
<dbReference type="GO" id="GO:0003677">
    <property type="term" value="F:DNA binding"/>
    <property type="evidence" value="ECO:0007669"/>
    <property type="project" value="UniProtKB-KW"/>
</dbReference>
<keyword evidence="3" id="KW-0804">Transcription</keyword>
<organism evidence="6 7">
    <name type="scientific">Megasphaera stantonii</name>
    <dbReference type="NCBI Taxonomy" id="2144175"/>
    <lineage>
        <taxon>Bacteria</taxon>
        <taxon>Bacillati</taxon>
        <taxon>Bacillota</taxon>
        <taxon>Negativicutes</taxon>
        <taxon>Veillonellales</taxon>
        <taxon>Veillonellaceae</taxon>
        <taxon>Megasphaera</taxon>
    </lineage>
</organism>
<evidence type="ECO:0000256" key="2">
    <source>
        <dbReference type="ARBA" id="ARBA00023125"/>
    </source>
</evidence>
<dbReference type="OrthoDB" id="9791752at2"/>
<dbReference type="InterPro" id="IPR029016">
    <property type="entry name" value="GAF-like_dom_sf"/>
</dbReference>
<sequence length="273" mass="30344">MAYSQHKPTLRVLDIMQSLASANDEGLTLTEIATKIQVPKSTIVPIIHTLRDRDFIEQKSNGRYVIGISMFLIGSASLQNIGLLDVFKKEMKEIVYKTSETCQLGILVNGDVLYLAKEDSAEPIRLVSFVGKRLPAYSTSLGKALLSCYSLQELESIYKGPLKPVTEKTCQTIEQLYDECLRSKSEGYFQESGEISPDLSCFAVPIHHNGKIIAAVSVSMPTFRLTKEKKETVVKALLTGQNVLERNLQRLGISDSNLFLDSFVSQIPSISNY</sequence>
<dbReference type="PROSITE" id="PS51078">
    <property type="entry name" value="ICLR_ED"/>
    <property type="match status" value="1"/>
</dbReference>
<dbReference type="Pfam" id="PF09339">
    <property type="entry name" value="HTH_IclR"/>
    <property type="match status" value="1"/>
</dbReference>
<name>A0A346AXJ8_9FIRM</name>
<dbReference type="Gene3D" id="3.30.450.40">
    <property type="match status" value="1"/>
</dbReference>
<dbReference type="EMBL" id="CP029462">
    <property type="protein sequence ID" value="AXL20591.1"/>
    <property type="molecule type" value="Genomic_DNA"/>
</dbReference>
<evidence type="ECO:0000256" key="1">
    <source>
        <dbReference type="ARBA" id="ARBA00023015"/>
    </source>
</evidence>
<feature type="domain" description="IclR-ED" evidence="5">
    <location>
        <begin position="69"/>
        <end position="250"/>
    </location>
</feature>
<dbReference type="GO" id="GO:0003700">
    <property type="term" value="F:DNA-binding transcription factor activity"/>
    <property type="evidence" value="ECO:0007669"/>
    <property type="project" value="TreeGrafter"/>
</dbReference>
<dbReference type="SMART" id="SM00346">
    <property type="entry name" value="HTH_ICLR"/>
    <property type="match status" value="1"/>
</dbReference>
<accession>A0A346AXJ8</accession>
<keyword evidence="7" id="KW-1185">Reference proteome</keyword>
<dbReference type="SUPFAM" id="SSF46785">
    <property type="entry name" value="Winged helix' DNA-binding domain"/>
    <property type="match status" value="1"/>
</dbReference>
<dbReference type="Pfam" id="PF01614">
    <property type="entry name" value="IclR_C"/>
    <property type="match status" value="1"/>
</dbReference>
<evidence type="ECO:0000259" key="5">
    <source>
        <dbReference type="PROSITE" id="PS51078"/>
    </source>
</evidence>
<dbReference type="Gene3D" id="1.10.10.10">
    <property type="entry name" value="Winged helix-like DNA-binding domain superfamily/Winged helix DNA-binding domain"/>
    <property type="match status" value="1"/>
</dbReference>
<evidence type="ECO:0000259" key="4">
    <source>
        <dbReference type="PROSITE" id="PS51077"/>
    </source>
</evidence>
<dbReference type="InterPro" id="IPR014757">
    <property type="entry name" value="Tscrpt_reg_IclR_C"/>
</dbReference>
<evidence type="ECO:0000313" key="7">
    <source>
        <dbReference type="Proteomes" id="UP000254337"/>
    </source>
</evidence>
<dbReference type="KEGG" id="meg:DKB62_02830"/>
<feature type="domain" description="HTH iclR-type" evidence="4">
    <location>
        <begin position="6"/>
        <end position="68"/>
    </location>
</feature>
<dbReference type="InterPro" id="IPR036390">
    <property type="entry name" value="WH_DNA-bd_sf"/>
</dbReference>
<dbReference type="GO" id="GO:0045892">
    <property type="term" value="P:negative regulation of DNA-templated transcription"/>
    <property type="evidence" value="ECO:0007669"/>
    <property type="project" value="TreeGrafter"/>
</dbReference>
<evidence type="ECO:0000313" key="6">
    <source>
        <dbReference type="EMBL" id="AXL20591.1"/>
    </source>
</evidence>
<reference evidence="6 7" key="1">
    <citation type="submission" date="2018-05" db="EMBL/GenBank/DDBJ databases">
        <title>Complete genome sequence of Megasphaera sp. AJH120T, isolated from the ceca of a chicken.</title>
        <authorList>
            <person name="Maki J."/>
            <person name="Looft T."/>
        </authorList>
    </citation>
    <scope>NUCLEOTIDE SEQUENCE [LARGE SCALE GENOMIC DNA]</scope>
    <source>
        <strain evidence="6 7">AJH120</strain>
    </source>
</reference>
<dbReference type="PANTHER" id="PTHR30136:SF24">
    <property type="entry name" value="HTH-TYPE TRANSCRIPTIONAL REPRESSOR ALLR"/>
    <property type="match status" value="1"/>
</dbReference>